<keyword evidence="2" id="KW-1185">Reference proteome</keyword>
<dbReference type="Proteomes" id="UP000887116">
    <property type="component" value="Unassembled WGS sequence"/>
</dbReference>
<proteinExistence type="predicted"/>
<accession>A0A8X6JUD3</accession>
<evidence type="ECO:0000313" key="2">
    <source>
        <dbReference type="Proteomes" id="UP000887116"/>
    </source>
</evidence>
<comment type="caution">
    <text evidence="1">The sequence shown here is derived from an EMBL/GenBank/DDBJ whole genome shotgun (WGS) entry which is preliminary data.</text>
</comment>
<organism evidence="1 2">
    <name type="scientific">Trichonephila clavata</name>
    <name type="common">Joro spider</name>
    <name type="synonym">Nephila clavata</name>
    <dbReference type="NCBI Taxonomy" id="2740835"/>
    <lineage>
        <taxon>Eukaryota</taxon>
        <taxon>Metazoa</taxon>
        <taxon>Ecdysozoa</taxon>
        <taxon>Arthropoda</taxon>
        <taxon>Chelicerata</taxon>
        <taxon>Arachnida</taxon>
        <taxon>Araneae</taxon>
        <taxon>Araneomorphae</taxon>
        <taxon>Entelegynae</taxon>
        <taxon>Araneoidea</taxon>
        <taxon>Nephilidae</taxon>
        <taxon>Trichonephila</taxon>
    </lineage>
</organism>
<dbReference type="AlphaFoldDB" id="A0A8X6JUD3"/>
<dbReference type="EMBL" id="BMAO01007863">
    <property type="protein sequence ID" value="GFR19041.1"/>
    <property type="molecule type" value="Genomic_DNA"/>
</dbReference>
<reference evidence="1" key="1">
    <citation type="submission" date="2020-07" db="EMBL/GenBank/DDBJ databases">
        <title>Multicomponent nature underlies the extraordinary mechanical properties of spider dragline silk.</title>
        <authorList>
            <person name="Kono N."/>
            <person name="Nakamura H."/>
            <person name="Mori M."/>
            <person name="Yoshida Y."/>
            <person name="Ohtoshi R."/>
            <person name="Malay A.D."/>
            <person name="Moran D.A.P."/>
            <person name="Tomita M."/>
            <person name="Numata K."/>
            <person name="Arakawa K."/>
        </authorList>
    </citation>
    <scope>NUCLEOTIDE SEQUENCE</scope>
</reference>
<name>A0A8X6JUD3_TRICU</name>
<evidence type="ECO:0000313" key="1">
    <source>
        <dbReference type="EMBL" id="GFR19041.1"/>
    </source>
</evidence>
<dbReference type="OrthoDB" id="6609151at2759"/>
<gene>
    <name evidence="1" type="primary">X975_02790</name>
    <name evidence="1" type="ORF">TNCT_393061</name>
</gene>
<sequence>MCRPCRPNGKCLRIRSKILQVGGKVFFRLLRSDVVNSWTAYCEIKHQNTPLRDFIVPLAEALMASGKLNAQYQHRRGTGHPSKTSRRLLIVGDHLPVTTKTRLRFVNVHNKRRNRALK</sequence>
<protein>
    <submittedName>
        <fullName evidence="1">PiggyBac transposable element-derived protein 4</fullName>
    </submittedName>
</protein>